<dbReference type="InterPro" id="IPR050306">
    <property type="entry name" value="PfkB_Carbo_kinase"/>
</dbReference>
<dbReference type="PANTHER" id="PTHR43085:SF1">
    <property type="entry name" value="PSEUDOURIDINE KINASE-RELATED"/>
    <property type="match status" value="1"/>
</dbReference>
<evidence type="ECO:0000256" key="3">
    <source>
        <dbReference type="ARBA" id="ARBA00022741"/>
    </source>
</evidence>
<dbReference type="EMBL" id="SVBY01000006">
    <property type="protein sequence ID" value="MBE6091860.1"/>
    <property type="molecule type" value="Genomic_DNA"/>
</dbReference>
<dbReference type="InterPro" id="IPR029056">
    <property type="entry name" value="Ribokinase-like"/>
</dbReference>
<dbReference type="SUPFAM" id="SSF53613">
    <property type="entry name" value="Ribokinase-like"/>
    <property type="match status" value="1"/>
</dbReference>
<accession>A0A927WL45</accession>
<feature type="domain" description="Carbohydrate kinase PfkB" evidence="6">
    <location>
        <begin position="1"/>
        <end position="304"/>
    </location>
</feature>
<dbReference type="GO" id="GO:0005524">
    <property type="term" value="F:ATP binding"/>
    <property type="evidence" value="ECO:0007669"/>
    <property type="project" value="UniProtKB-KW"/>
</dbReference>
<reference evidence="7" key="1">
    <citation type="submission" date="2019-04" db="EMBL/GenBank/DDBJ databases">
        <title>Evolution of Biomass-Degrading Anaerobic Consortia Revealed by Metagenomics.</title>
        <authorList>
            <person name="Peng X."/>
        </authorList>
    </citation>
    <scope>NUCLEOTIDE SEQUENCE</scope>
    <source>
        <strain evidence="7">SIG240</strain>
    </source>
</reference>
<dbReference type="GO" id="GO:0016301">
    <property type="term" value="F:kinase activity"/>
    <property type="evidence" value="ECO:0007669"/>
    <property type="project" value="UniProtKB-KW"/>
</dbReference>
<comment type="caution">
    <text evidence="7">The sequence shown here is derived from an EMBL/GenBank/DDBJ whole genome shotgun (WGS) entry which is preliminary data.</text>
</comment>
<sequence length="315" mass="34034">MAEVLTIGEPMGLFIAEEAKPLKDVQQFTRRVCGAEVNFSIGLARLGHEVAYVSRVGADPLGEHIIDFLKENHIDTAYVTEDDEHLTGMQMKAKTEDGSDPMVVNYRKHTAFSYFVQQSLQNINWQGVRHVHATGIPAALSESCCQALAKLMEEAHAHGCTVSFDPNLRPALWPSQEIMVDTLNRLAAKADLILPGIGEGRTLTGCSEPEQIADFYLQRGAQAVVVKLGGSKGAYTKEKSGKYFFAPSFAVEHVVDTVGAGDGFAVGIISALLEGLSLPEAVRRGTAIGALAVMSPGDNEGLPNRQKLQHFMEVA</sequence>
<dbReference type="PROSITE" id="PS00584">
    <property type="entry name" value="PFKB_KINASES_2"/>
    <property type="match status" value="1"/>
</dbReference>
<protein>
    <submittedName>
        <fullName evidence="7">Sugar kinase</fullName>
    </submittedName>
</protein>
<dbReference type="PANTHER" id="PTHR43085">
    <property type="entry name" value="HEXOKINASE FAMILY MEMBER"/>
    <property type="match status" value="1"/>
</dbReference>
<keyword evidence="2" id="KW-0808">Transferase</keyword>
<comment type="similarity">
    <text evidence="1">Belongs to the carbohydrate kinase PfkB family.</text>
</comment>
<proteinExistence type="inferred from homology"/>
<dbReference type="Proteomes" id="UP000761380">
    <property type="component" value="Unassembled WGS sequence"/>
</dbReference>
<keyword evidence="5" id="KW-0067">ATP-binding</keyword>
<evidence type="ECO:0000256" key="1">
    <source>
        <dbReference type="ARBA" id="ARBA00010688"/>
    </source>
</evidence>
<evidence type="ECO:0000313" key="7">
    <source>
        <dbReference type="EMBL" id="MBE6091860.1"/>
    </source>
</evidence>
<evidence type="ECO:0000256" key="4">
    <source>
        <dbReference type="ARBA" id="ARBA00022777"/>
    </source>
</evidence>
<dbReference type="Gene3D" id="3.40.1190.20">
    <property type="match status" value="1"/>
</dbReference>
<dbReference type="Pfam" id="PF00294">
    <property type="entry name" value="PfkB"/>
    <property type="match status" value="1"/>
</dbReference>
<dbReference type="InterPro" id="IPR011611">
    <property type="entry name" value="PfkB_dom"/>
</dbReference>
<dbReference type="CDD" id="cd01166">
    <property type="entry name" value="KdgK"/>
    <property type="match status" value="1"/>
</dbReference>
<evidence type="ECO:0000256" key="5">
    <source>
        <dbReference type="ARBA" id="ARBA00022840"/>
    </source>
</evidence>
<dbReference type="InterPro" id="IPR002173">
    <property type="entry name" value="Carboh/pur_kinase_PfkB_CS"/>
</dbReference>
<organism evidence="7 8">
    <name type="scientific">Selenomonas ruminantium</name>
    <dbReference type="NCBI Taxonomy" id="971"/>
    <lineage>
        <taxon>Bacteria</taxon>
        <taxon>Bacillati</taxon>
        <taxon>Bacillota</taxon>
        <taxon>Negativicutes</taxon>
        <taxon>Selenomonadales</taxon>
        <taxon>Selenomonadaceae</taxon>
        <taxon>Selenomonas</taxon>
    </lineage>
</organism>
<dbReference type="RefSeq" id="WP_026766226.1">
    <property type="nucleotide sequence ID" value="NZ_AUJE01000011.1"/>
</dbReference>
<keyword evidence="3" id="KW-0547">Nucleotide-binding</keyword>
<evidence type="ECO:0000313" key="8">
    <source>
        <dbReference type="Proteomes" id="UP000761380"/>
    </source>
</evidence>
<keyword evidence="4 7" id="KW-0418">Kinase</keyword>
<dbReference type="AlphaFoldDB" id="A0A927WL45"/>
<evidence type="ECO:0000256" key="2">
    <source>
        <dbReference type="ARBA" id="ARBA00022679"/>
    </source>
</evidence>
<name>A0A927WL45_SELRU</name>
<gene>
    <name evidence="7" type="ORF">E7201_01560</name>
</gene>
<evidence type="ECO:0000259" key="6">
    <source>
        <dbReference type="Pfam" id="PF00294"/>
    </source>
</evidence>